<dbReference type="EMBL" id="MWBO01000002">
    <property type="protein sequence ID" value="OQA53445.1"/>
    <property type="molecule type" value="Genomic_DNA"/>
</dbReference>
<dbReference type="PANTHER" id="PTHR45947">
    <property type="entry name" value="SULFOQUINOVOSYL TRANSFERASE SQD2"/>
    <property type="match status" value="1"/>
</dbReference>
<dbReference type="Pfam" id="PF00534">
    <property type="entry name" value="Glycos_transf_1"/>
    <property type="match status" value="1"/>
</dbReference>
<gene>
    <name evidence="3" type="primary">mgs_1</name>
    <name evidence="3" type="ORF">BWY43_00018</name>
</gene>
<evidence type="ECO:0000259" key="2">
    <source>
        <dbReference type="Pfam" id="PF13439"/>
    </source>
</evidence>
<dbReference type="Gene3D" id="3.40.50.2000">
    <property type="entry name" value="Glycogen Phosphorylase B"/>
    <property type="match status" value="2"/>
</dbReference>
<comment type="caution">
    <text evidence="3">The sequence shown here is derived from an EMBL/GenBank/DDBJ whole genome shotgun (WGS) entry which is preliminary data.</text>
</comment>
<protein>
    <submittedName>
        <fullName evidence="3">Alpha-monoglucosyldiacylglycerol synthase</fullName>
        <ecNumber evidence="3">2.4.1.-</ecNumber>
    </submittedName>
</protein>
<feature type="domain" description="Glycosyltransferase subfamily 4-like N-terminal" evidence="2">
    <location>
        <begin position="15"/>
        <end position="173"/>
    </location>
</feature>
<keyword evidence="3" id="KW-0808">Transferase</keyword>
<dbReference type="EC" id="2.4.1.-" evidence="3"/>
<dbReference type="SUPFAM" id="SSF53756">
    <property type="entry name" value="UDP-Glycosyltransferase/glycogen phosphorylase"/>
    <property type="match status" value="1"/>
</dbReference>
<reference evidence="3" key="1">
    <citation type="submission" date="2017-02" db="EMBL/GenBank/DDBJ databases">
        <title>Delving into the versatile metabolic prowess of the omnipresent phylum Bacteroidetes.</title>
        <authorList>
            <person name="Nobu M.K."/>
            <person name="Mei R."/>
            <person name="Narihiro T."/>
            <person name="Kuroda K."/>
            <person name="Liu W.-T."/>
        </authorList>
    </citation>
    <scope>NUCLEOTIDE SEQUENCE</scope>
    <source>
        <strain evidence="3">ADurb.Bin280</strain>
    </source>
</reference>
<dbReference type="InterPro" id="IPR028098">
    <property type="entry name" value="Glyco_trans_4-like_N"/>
</dbReference>
<accession>A0A1V5SG55</accession>
<name>A0A1V5SG55_9BACT</name>
<keyword evidence="3" id="KW-0328">Glycosyltransferase</keyword>
<sequence>MIKIALISGDSSTTGVPSHVATLAKGLDKKKFEVLVICPPGPLVATLKKLKIPCKEIKMRGVFDRTGNHEIRRELINFSPDIAHFHGMRAGWLGRLAARKLKKVRKIYSEHQWVEELNLSNPAYQEIQLQALKFLDRWTDKTIAVSKPVSDFLSRRGFDKKKIIIVPNGIDDEFFKTKPIEKPDCLPQIIGTVASLNEVKNYRNIILAMAKIKQTNNDLNFKYQIIGEGPQRKNLENLVERKKLGETVHFLGRVPSTAERMRHFGVYLNASKSETFGLAVVEAMAMGLPVVVSKIPALEYVVADAGLYLNPKDTDDIGRKIVEILINKDLREKLSAKGKQRARGEFSSEKMVKRISEIYIELIKKSAR</sequence>
<evidence type="ECO:0000259" key="1">
    <source>
        <dbReference type="Pfam" id="PF00534"/>
    </source>
</evidence>
<evidence type="ECO:0000313" key="3">
    <source>
        <dbReference type="EMBL" id="OQA53445.1"/>
    </source>
</evidence>
<dbReference type="GO" id="GO:0016758">
    <property type="term" value="F:hexosyltransferase activity"/>
    <property type="evidence" value="ECO:0007669"/>
    <property type="project" value="TreeGrafter"/>
</dbReference>
<proteinExistence type="predicted"/>
<organism evidence="3">
    <name type="scientific">candidate division WS2 bacterium ADurb.Bin280</name>
    <dbReference type="NCBI Taxonomy" id="1852829"/>
    <lineage>
        <taxon>Bacteria</taxon>
        <taxon>candidate division WS2</taxon>
    </lineage>
</organism>
<dbReference type="AlphaFoldDB" id="A0A1V5SG55"/>
<dbReference type="CDD" id="cd03801">
    <property type="entry name" value="GT4_PimA-like"/>
    <property type="match status" value="1"/>
</dbReference>
<dbReference type="Pfam" id="PF13439">
    <property type="entry name" value="Glyco_transf_4"/>
    <property type="match status" value="1"/>
</dbReference>
<dbReference type="InterPro" id="IPR001296">
    <property type="entry name" value="Glyco_trans_1"/>
</dbReference>
<dbReference type="PANTHER" id="PTHR45947:SF3">
    <property type="entry name" value="SULFOQUINOVOSYL TRANSFERASE SQD2"/>
    <property type="match status" value="1"/>
</dbReference>
<dbReference type="Proteomes" id="UP000485367">
    <property type="component" value="Unassembled WGS sequence"/>
</dbReference>
<dbReference type="InterPro" id="IPR050194">
    <property type="entry name" value="Glycosyltransferase_grp1"/>
</dbReference>
<feature type="domain" description="Glycosyl transferase family 1" evidence="1">
    <location>
        <begin position="187"/>
        <end position="341"/>
    </location>
</feature>